<comment type="caution">
    <text evidence="3">The sequence shown here is derived from an EMBL/GenBank/DDBJ whole genome shotgun (WGS) entry which is preliminary data.</text>
</comment>
<name>A0A7W9F4Q4_9SPHN</name>
<organism evidence="3 4">
    <name type="scientific">Sphingomonas prati</name>
    <dbReference type="NCBI Taxonomy" id="1843237"/>
    <lineage>
        <taxon>Bacteria</taxon>
        <taxon>Pseudomonadati</taxon>
        <taxon>Pseudomonadota</taxon>
        <taxon>Alphaproteobacteria</taxon>
        <taxon>Sphingomonadales</taxon>
        <taxon>Sphingomonadaceae</taxon>
        <taxon>Sphingomonas</taxon>
    </lineage>
</organism>
<dbReference type="Gene3D" id="2.170.16.10">
    <property type="entry name" value="Hedgehog/Intein (Hint) domain"/>
    <property type="match status" value="1"/>
</dbReference>
<protein>
    <recommendedName>
        <fullName evidence="2">Hedgehog/Intein (Hint) domain-containing protein</fullName>
    </recommendedName>
</protein>
<dbReference type="InterPro" id="IPR036844">
    <property type="entry name" value="Hint_dom_sf"/>
</dbReference>
<reference evidence="3 4" key="1">
    <citation type="submission" date="2020-08" db="EMBL/GenBank/DDBJ databases">
        <title>Genomic Encyclopedia of Type Strains, Phase IV (KMG-IV): sequencing the most valuable type-strain genomes for metagenomic binning, comparative biology and taxonomic classification.</title>
        <authorList>
            <person name="Goeker M."/>
        </authorList>
    </citation>
    <scope>NUCLEOTIDE SEQUENCE [LARGE SCALE GENOMIC DNA]</scope>
    <source>
        <strain evidence="3 4">DSM 103336</strain>
    </source>
</reference>
<keyword evidence="4" id="KW-1185">Reference proteome</keyword>
<evidence type="ECO:0000313" key="4">
    <source>
        <dbReference type="Proteomes" id="UP000546701"/>
    </source>
</evidence>
<dbReference type="EMBL" id="JACIJR010000008">
    <property type="protein sequence ID" value="MBB5730700.1"/>
    <property type="molecule type" value="Genomic_DNA"/>
</dbReference>
<dbReference type="SUPFAM" id="SSF51294">
    <property type="entry name" value="Hedgehog/intein (Hint) domain"/>
    <property type="match status" value="1"/>
</dbReference>
<proteinExistence type="predicted"/>
<evidence type="ECO:0000313" key="3">
    <source>
        <dbReference type="EMBL" id="MBB5730700.1"/>
    </source>
</evidence>
<feature type="domain" description="Hedgehog/Intein (Hint)" evidence="2">
    <location>
        <begin position="129"/>
        <end position="196"/>
    </location>
</feature>
<feature type="region of interest" description="Disordered" evidence="1">
    <location>
        <begin position="223"/>
        <end position="248"/>
    </location>
</feature>
<gene>
    <name evidence="3" type="ORF">FHS99_003206</name>
</gene>
<evidence type="ECO:0000256" key="1">
    <source>
        <dbReference type="SAM" id="MobiDB-lite"/>
    </source>
</evidence>
<dbReference type="RefSeq" id="WP_157177747.1">
    <property type="nucleotide sequence ID" value="NZ_BMJP01000006.1"/>
</dbReference>
<accession>A0A7W9F4Q4</accession>
<dbReference type="AlphaFoldDB" id="A0A7W9F4Q4"/>
<sequence length="248" mass="25865">MTRIVTNFSALNGVTPAPNSYYSVTGFSNRSIGITTINGSTTASYSATATGFSATSQFSGQILTSQNNGLIIINNQQYQVFGASADGRTLFFGPDSGNQNPAYALSSTQAPPPANTAYTSVAPYTSPACFAAGTMILTTDGERAVEDLVVGDLIVTAGGQHRPIIWLGSRVIRPASWGQRDIVDPVRIGRGALGADLRPATCSCRPATGSTCTATCSARSISSTARRSPSSRSTRSPTTMSRSKATMR</sequence>
<dbReference type="Proteomes" id="UP000546701">
    <property type="component" value="Unassembled WGS sequence"/>
</dbReference>
<evidence type="ECO:0000259" key="2">
    <source>
        <dbReference type="Pfam" id="PF13403"/>
    </source>
</evidence>
<dbReference type="InterPro" id="IPR028992">
    <property type="entry name" value="Hedgehog/Intein_dom"/>
</dbReference>
<dbReference type="OrthoDB" id="6305173at2"/>
<dbReference type="Pfam" id="PF13403">
    <property type="entry name" value="Hint_2"/>
    <property type="match status" value="1"/>
</dbReference>